<proteinExistence type="predicted"/>
<dbReference type="RefSeq" id="XP_028135949.1">
    <property type="nucleotide sequence ID" value="XM_028280148.1"/>
</dbReference>
<evidence type="ECO:0000313" key="3">
    <source>
        <dbReference type="RefSeq" id="XP_028135949.1"/>
    </source>
</evidence>
<dbReference type="RefSeq" id="XP_028153937.1">
    <property type="nucleotide sequence ID" value="XM_028298136.1"/>
</dbReference>
<reference evidence="2 3" key="1">
    <citation type="submission" date="2025-04" db="UniProtKB">
        <authorList>
            <consortium name="RefSeq"/>
        </authorList>
    </citation>
    <scope>IDENTIFICATION</scope>
    <source>
        <tissue evidence="2 3">Whole insect</tissue>
    </source>
</reference>
<dbReference type="AlphaFoldDB" id="A0A6P7FBL9"/>
<dbReference type="OrthoDB" id="6433758at2759"/>
<sequence length="245" mass="27862">MTDNDQTMPNDNATPYEGNDHPIIARVGIKAPEFWRNEPELWFLRLEAQFRQAKITSDNCKFDHTVASLNSDILIEVADIVKNPTAGNAYTQLKARLLERYGISSDDRIHRLMELTLGDLKPTQLLHRMQALATDSISTQVLKNFWLDCLPPSVRSVISVFDGDLEELAKKADKYLRYKAVAALNDQVSALSNRLAVAEERQQIQMVKSAKSSSDEQCYYHRRFGAQAKKCRPPCSFTKNDERAQ</sequence>
<name>A0A6P7FBL9_DIAVI</name>
<dbReference type="Pfam" id="PF23055">
    <property type="entry name" value="DUF7041"/>
    <property type="match status" value="1"/>
</dbReference>
<feature type="domain" description="DUF7041" evidence="1">
    <location>
        <begin position="32"/>
        <end position="113"/>
    </location>
</feature>
<evidence type="ECO:0000313" key="5">
    <source>
        <dbReference type="RefSeq" id="XP_028153937.1"/>
    </source>
</evidence>
<dbReference type="RefSeq" id="XP_028130913.1">
    <property type="nucleotide sequence ID" value="XM_028275112.1"/>
</dbReference>
<evidence type="ECO:0000259" key="1">
    <source>
        <dbReference type="Pfam" id="PF23055"/>
    </source>
</evidence>
<gene>
    <name evidence="2" type="primary">LOC114326698</name>
    <name evidence="3" type="synonym">LOC114330733</name>
    <name evidence="4" type="synonym">LOC114333838</name>
    <name evidence="5" type="synonym">LOC114347430</name>
</gene>
<accession>A0A6P7FBL9</accession>
<organism evidence="2">
    <name type="scientific">Diabrotica virgifera virgifera</name>
    <name type="common">western corn rootworm</name>
    <dbReference type="NCBI Taxonomy" id="50390"/>
    <lineage>
        <taxon>Eukaryota</taxon>
        <taxon>Metazoa</taxon>
        <taxon>Ecdysozoa</taxon>
        <taxon>Arthropoda</taxon>
        <taxon>Hexapoda</taxon>
        <taxon>Insecta</taxon>
        <taxon>Pterygota</taxon>
        <taxon>Neoptera</taxon>
        <taxon>Endopterygota</taxon>
        <taxon>Coleoptera</taxon>
        <taxon>Polyphaga</taxon>
        <taxon>Cucujiformia</taxon>
        <taxon>Chrysomeloidea</taxon>
        <taxon>Chrysomelidae</taxon>
        <taxon>Galerucinae</taxon>
        <taxon>Diabroticina</taxon>
        <taxon>Diabroticites</taxon>
        <taxon>Diabrotica</taxon>
    </lineage>
</organism>
<dbReference type="PANTHER" id="PTHR33327">
    <property type="entry name" value="ENDONUCLEASE"/>
    <property type="match status" value="1"/>
</dbReference>
<evidence type="ECO:0000313" key="2">
    <source>
        <dbReference type="RefSeq" id="XP_028130913.1"/>
    </source>
</evidence>
<dbReference type="RefSeq" id="XP_028139628.1">
    <property type="nucleotide sequence ID" value="XM_028283827.1"/>
</dbReference>
<protein>
    <submittedName>
        <fullName evidence="2">Uncharacterized protein LOC114326698</fullName>
    </submittedName>
    <submittedName>
        <fullName evidence="3">Uncharacterized protein LOC114330733</fullName>
    </submittedName>
    <submittedName>
        <fullName evidence="4">Uncharacterized protein LOC114333838</fullName>
    </submittedName>
    <submittedName>
        <fullName evidence="5">Uncharacterized protein LOC114347430</fullName>
    </submittedName>
</protein>
<dbReference type="InterPro" id="IPR055469">
    <property type="entry name" value="DUF7041"/>
</dbReference>
<dbReference type="PANTHER" id="PTHR33327:SF3">
    <property type="entry name" value="RNA-DIRECTED DNA POLYMERASE"/>
    <property type="match status" value="1"/>
</dbReference>
<evidence type="ECO:0000313" key="4">
    <source>
        <dbReference type="RefSeq" id="XP_028139628.1"/>
    </source>
</evidence>